<dbReference type="RefSeq" id="XP_075081623.1">
    <property type="nucleotide sequence ID" value="XM_075225522.1"/>
</dbReference>
<organism evidence="1 2">
    <name type="scientific">Nicotiana tabacum</name>
    <name type="common">Common tobacco</name>
    <dbReference type="NCBI Taxonomy" id="4097"/>
    <lineage>
        <taxon>Eukaryota</taxon>
        <taxon>Viridiplantae</taxon>
        <taxon>Streptophyta</taxon>
        <taxon>Embryophyta</taxon>
        <taxon>Tracheophyta</taxon>
        <taxon>Spermatophyta</taxon>
        <taxon>Magnoliopsida</taxon>
        <taxon>eudicotyledons</taxon>
        <taxon>Gunneridae</taxon>
        <taxon>Pentapetalae</taxon>
        <taxon>asterids</taxon>
        <taxon>lamiids</taxon>
        <taxon>Solanales</taxon>
        <taxon>Solanaceae</taxon>
        <taxon>Nicotianoideae</taxon>
        <taxon>Nicotianeae</taxon>
        <taxon>Nicotiana</taxon>
    </lineage>
</organism>
<name>A0AC58S9F6_TOBAC</name>
<protein>
    <submittedName>
        <fullName evidence="2">Uncharacterized protein LOC107807599 isoform X1</fullName>
    </submittedName>
</protein>
<reference evidence="1" key="1">
    <citation type="journal article" date="2014" name="Nat. Commun.">
        <title>The tobacco genome sequence and its comparison with those of tomato and potato.</title>
        <authorList>
            <person name="Sierro N."/>
            <person name="Battey J.N."/>
            <person name="Ouadi S."/>
            <person name="Bakaher N."/>
            <person name="Bovet L."/>
            <person name="Willig A."/>
            <person name="Goepfert S."/>
            <person name="Peitsch M.C."/>
            <person name="Ivanov N.V."/>
        </authorList>
    </citation>
    <scope>NUCLEOTIDE SEQUENCE [LARGE SCALE GENOMIC DNA]</scope>
</reference>
<proteinExistence type="predicted"/>
<evidence type="ECO:0000313" key="1">
    <source>
        <dbReference type="Proteomes" id="UP000790787"/>
    </source>
</evidence>
<sequence length="695" mass="79470">MILFFQVIMLCVGKYGGHVLVHCWMFPSLGREFTTSPEFTWISWSNHPIWNGFKDYNCPIFPERYYVGFFIFVFWCFFLGVREDKMREASIRWFGHVKRRGTDAPVRRCERLALEGQRRGEAGRRSIGVEHDTEEVYAETILLPNQEQNEPSTPEFCPLEPPRPQYQSFCKALTTSDIKSNWGLSVHRKDANKCFPPLDMAQEKPTQELIVNDLQGNEWRFKHVFQGQPRRHLLTNGWGAFVTSKKLLAGDLVVFLRDETGKLHVGIRRLSYQCNSVGSSTFSRQSMEGVLAVASHAFATRSLFSVYYKPCHNRSSQFIMSLSNYFEGGNHGPGVGTISRTQQSSLDSHVKRTSGMDQMSFPQGQHKTNLLLEEDQYMQDSEAISNSARPTMMALEIGQQSVESLNNIHHIEDSVLQPHTAVARENNEGFIPNETVAIQAQDENFDELFKETDFPDFVNTSLDTITLDWDSDLRSTIQDFDEWLEEQEETNPPGLQTCSEDHSRQTSSILEQPTSSQVMSISSTPSRIPYKGPGRGDEQVPWGRYQVARRCLPILNRVVSRYPDSLVNFKVASSIFQSLHLEILAELVYFLDNLTVMNLSKDQFNVAGQHLWDLKLSGIELGWLEKRLAHIDGAFSMENLLQRRQAVTLRMGETLATFRQLDEELGRINKELHELSLKVGPNPPMRFHPVLEGLL</sequence>
<dbReference type="Proteomes" id="UP000790787">
    <property type="component" value="Chromosome 11"/>
</dbReference>
<evidence type="ECO:0000313" key="2">
    <source>
        <dbReference type="RefSeq" id="XP_075081623.1"/>
    </source>
</evidence>
<accession>A0AC58S9F6</accession>
<gene>
    <name evidence="2" type="primary">LOC107807599</name>
</gene>
<reference evidence="2" key="2">
    <citation type="submission" date="2025-08" db="UniProtKB">
        <authorList>
            <consortium name="RefSeq"/>
        </authorList>
    </citation>
    <scope>IDENTIFICATION</scope>
    <source>
        <tissue evidence="2">Leaf</tissue>
    </source>
</reference>
<keyword evidence="1" id="KW-1185">Reference proteome</keyword>